<comment type="subcellular location">
    <subcellularLocation>
        <location evidence="1">Secreted</location>
    </subcellularLocation>
</comment>
<feature type="signal peptide" evidence="10">
    <location>
        <begin position="1"/>
        <end position="19"/>
    </location>
</feature>
<dbReference type="Proteomes" id="UP001652582">
    <property type="component" value="Chromosome 14"/>
</dbReference>
<evidence type="ECO:0000256" key="2">
    <source>
        <dbReference type="ARBA" id="ARBA00022525"/>
    </source>
</evidence>
<dbReference type="PROSITE" id="PS00135">
    <property type="entry name" value="TRYPSIN_SER"/>
    <property type="match status" value="1"/>
</dbReference>
<dbReference type="PROSITE" id="PS00134">
    <property type="entry name" value="TRYPSIN_HIS"/>
    <property type="match status" value="1"/>
</dbReference>
<dbReference type="InterPro" id="IPR043504">
    <property type="entry name" value="Peptidase_S1_PA_chymotrypsin"/>
</dbReference>
<evidence type="ECO:0000256" key="5">
    <source>
        <dbReference type="ARBA" id="ARBA00022825"/>
    </source>
</evidence>
<proteinExistence type="predicted"/>
<gene>
    <name evidence="13" type="primary">LOC112043564</name>
</gene>
<dbReference type="GeneID" id="112043564"/>
<keyword evidence="12" id="KW-1185">Reference proteome</keyword>
<dbReference type="InterPro" id="IPR033116">
    <property type="entry name" value="TRYPSIN_SER"/>
</dbReference>
<evidence type="ECO:0000313" key="12">
    <source>
        <dbReference type="Proteomes" id="UP001652582"/>
    </source>
</evidence>
<keyword evidence="5 9" id="KW-0720">Serine protease</keyword>
<dbReference type="GO" id="GO:0005576">
    <property type="term" value="C:extracellular region"/>
    <property type="evidence" value="ECO:0007669"/>
    <property type="project" value="UniProtKB-SubCell"/>
</dbReference>
<evidence type="ECO:0000256" key="4">
    <source>
        <dbReference type="ARBA" id="ARBA00022801"/>
    </source>
</evidence>
<dbReference type="RefSeq" id="XP_023934807.1">
    <property type="nucleotide sequence ID" value="XM_024079039.2"/>
</dbReference>
<dbReference type="KEGG" id="bany:112043564"/>
<reference evidence="13" key="1">
    <citation type="submission" date="2025-08" db="UniProtKB">
        <authorList>
            <consortium name="RefSeq"/>
        </authorList>
    </citation>
    <scope>IDENTIFICATION</scope>
</reference>
<dbReference type="InterPro" id="IPR009003">
    <property type="entry name" value="Peptidase_S1_PA"/>
</dbReference>
<dbReference type="InterPro" id="IPR001254">
    <property type="entry name" value="Trypsin_dom"/>
</dbReference>
<evidence type="ECO:0000256" key="9">
    <source>
        <dbReference type="RuleBase" id="RU363034"/>
    </source>
</evidence>
<dbReference type="CDD" id="cd00190">
    <property type="entry name" value="Tryp_SPc"/>
    <property type="match status" value="1"/>
</dbReference>
<dbReference type="InterPro" id="IPR001314">
    <property type="entry name" value="Peptidase_S1A"/>
</dbReference>
<dbReference type="Pfam" id="PF00089">
    <property type="entry name" value="Trypsin"/>
    <property type="match status" value="1"/>
</dbReference>
<evidence type="ECO:0000256" key="7">
    <source>
        <dbReference type="ARBA" id="ARBA00036320"/>
    </source>
</evidence>
<evidence type="ECO:0000313" key="13">
    <source>
        <dbReference type="RefSeq" id="XP_023934807.1"/>
    </source>
</evidence>
<evidence type="ECO:0000256" key="8">
    <source>
        <dbReference type="ARBA" id="ARBA00038868"/>
    </source>
</evidence>
<dbReference type="InterPro" id="IPR018114">
    <property type="entry name" value="TRYPSIN_HIS"/>
</dbReference>
<dbReference type="Gene3D" id="2.40.10.10">
    <property type="entry name" value="Trypsin-like serine proteases"/>
    <property type="match status" value="1"/>
</dbReference>
<dbReference type="AlphaFoldDB" id="A0A6J1MWD7"/>
<sequence length="370" mass="40648">MWQNLFLICNLLLFKDIIAGEVGDKCAPTEDILKGTCKLVTDCDIAISYITKTDNHPFSRCGFSGTVEIVCCPSKYMQPLPTKRPKPTTGTVGQDKFGDPRVMRVAERECRKIIDTTLPPLGLHIIGGETASLGEFPHMAALGYERTDGYDFQCGGSLVSDLYIVTAAHCVDTLDQVTPTIARMGVVELGERQFSSDDVRIQEIIKHPEYKRRTKYDDLALLKLEQPVTFTSNLHPICLYTKNDDPTIPLTITGWGKTSTTRDIKSTILLKANVTVVAKDKCGESYTNWRKLPVGIADAQICAGDPMGLRDTCQGDSGGPLQGLTASDGQFRLVAVTSFGRGCGSPVPGVYTRISRYLDWIESVVWPDRA</sequence>
<keyword evidence="6" id="KW-1015">Disulfide bond</keyword>
<evidence type="ECO:0000256" key="1">
    <source>
        <dbReference type="ARBA" id="ARBA00004613"/>
    </source>
</evidence>
<organism evidence="12 13">
    <name type="scientific">Bicyclus anynana</name>
    <name type="common">Squinting bush brown butterfly</name>
    <dbReference type="NCBI Taxonomy" id="110368"/>
    <lineage>
        <taxon>Eukaryota</taxon>
        <taxon>Metazoa</taxon>
        <taxon>Ecdysozoa</taxon>
        <taxon>Arthropoda</taxon>
        <taxon>Hexapoda</taxon>
        <taxon>Insecta</taxon>
        <taxon>Pterygota</taxon>
        <taxon>Neoptera</taxon>
        <taxon>Endopterygota</taxon>
        <taxon>Lepidoptera</taxon>
        <taxon>Glossata</taxon>
        <taxon>Ditrysia</taxon>
        <taxon>Papilionoidea</taxon>
        <taxon>Nymphalidae</taxon>
        <taxon>Satyrinae</taxon>
        <taxon>Satyrini</taxon>
        <taxon>Mycalesina</taxon>
        <taxon>Bicyclus</taxon>
    </lineage>
</organism>
<keyword evidence="4 9" id="KW-0378">Hydrolase</keyword>
<evidence type="ECO:0000256" key="3">
    <source>
        <dbReference type="ARBA" id="ARBA00022670"/>
    </source>
</evidence>
<dbReference type="PANTHER" id="PTHR24252">
    <property type="entry name" value="ACROSIN-RELATED"/>
    <property type="match status" value="1"/>
</dbReference>
<feature type="chain" id="PRO_5044639025" description="trypsin" evidence="10">
    <location>
        <begin position="20"/>
        <end position="370"/>
    </location>
</feature>
<dbReference type="SUPFAM" id="SSF50494">
    <property type="entry name" value="Trypsin-like serine proteases"/>
    <property type="match status" value="1"/>
</dbReference>
<dbReference type="EC" id="3.4.21.4" evidence="8"/>
<comment type="catalytic activity">
    <reaction evidence="7">
        <text>Preferential cleavage: Arg-|-Xaa, Lys-|-Xaa.</text>
        <dbReference type="EC" id="3.4.21.4"/>
    </reaction>
</comment>
<dbReference type="FunFam" id="2.40.10.10:FF:000047">
    <property type="entry name" value="Trypsin eta"/>
    <property type="match status" value="1"/>
</dbReference>
<feature type="domain" description="Peptidase S1" evidence="11">
    <location>
        <begin position="125"/>
        <end position="366"/>
    </location>
</feature>
<evidence type="ECO:0000256" key="10">
    <source>
        <dbReference type="SAM" id="SignalP"/>
    </source>
</evidence>
<keyword evidence="10" id="KW-0732">Signal</keyword>
<dbReference type="GO" id="GO:0016485">
    <property type="term" value="P:protein processing"/>
    <property type="evidence" value="ECO:0007669"/>
    <property type="project" value="UniProtKB-ARBA"/>
</dbReference>
<dbReference type="PRINTS" id="PR00722">
    <property type="entry name" value="CHYMOTRYPSIN"/>
</dbReference>
<name>A0A6J1MWD7_BICAN</name>
<dbReference type="PANTHER" id="PTHR24252:SF7">
    <property type="entry name" value="HYALIN"/>
    <property type="match status" value="1"/>
</dbReference>
<dbReference type="PROSITE" id="PS50240">
    <property type="entry name" value="TRYPSIN_DOM"/>
    <property type="match status" value="1"/>
</dbReference>
<keyword evidence="3 9" id="KW-0645">Protease</keyword>
<evidence type="ECO:0000259" key="11">
    <source>
        <dbReference type="PROSITE" id="PS50240"/>
    </source>
</evidence>
<accession>A0A6J1MWD7</accession>
<protein>
    <recommendedName>
        <fullName evidence="8">trypsin</fullName>
        <ecNumber evidence="8">3.4.21.4</ecNumber>
    </recommendedName>
</protein>
<dbReference type="OrthoDB" id="6357057at2759"/>
<keyword evidence="2" id="KW-0964">Secreted</keyword>
<dbReference type="SMART" id="SM00020">
    <property type="entry name" value="Tryp_SPc"/>
    <property type="match status" value="1"/>
</dbReference>
<evidence type="ECO:0000256" key="6">
    <source>
        <dbReference type="ARBA" id="ARBA00023157"/>
    </source>
</evidence>
<dbReference type="GO" id="GO:0004252">
    <property type="term" value="F:serine-type endopeptidase activity"/>
    <property type="evidence" value="ECO:0007669"/>
    <property type="project" value="UniProtKB-EC"/>
</dbReference>